<dbReference type="GO" id="GO:0008270">
    <property type="term" value="F:zinc ion binding"/>
    <property type="evidence" value="ECO:0007669"/>
    <property type="project" value="UniProtKB-KW"/>
</dbReference>
<dbReference type="InterPro" id="IPR052035">
    <property type="entry name" value="ZnF_BED_domain_contain"/>
</dbReference>
<evidence type="ECO:0000259" key="6">
    <source>
        <dbReference type="Pfam" id="PF05699"/>
    </source>
</evidence>
<name>A0AAV7XYG9_9NEOP</name>
<proteinExistence type="predicted"/>
<gene>
    <name evidence="7" type="ORF">ONE63_005165</name>
</gene>
<protein>
    <recommendedName>
        <fullName evidence="6">HAT C-terminal dimerisation domain-containing protein</fullName>
    </recommendedName>
</protein>
<dbReference type="GO" id="GO:0046983">
    <property type="term" value="F:protein dimerization activity"/>
    <property type="evidence" value="ECO:0007669"/>
    <property type="project" value="InterPro"/>
</dbReference>
<keyword evidence="2" id="KW-0479">Metal-binding</keyword>
<evidence type="ECO:0000256" key="1">
    <source>
        <dbReference type="ARBA" id="ARBA00004123"/>
    </source>
</evidence>
<sequence>MMEAKFASSAQLVRDALSQLDSVCLTADAWTESHSTSSFLGVTVHFRLGTEMETVALGLKLLKSNHTAEYLGGQMEEVLLDWGITLDRVSMVVTNNAENMVATVKWLFGQDKHLPCFDHTLNLIPKAVLGHRRQNNQNVVNVPGVPELMAKVKSVVTLSHTSYNFANEIKRIQIEEKGKTVGTALRLVIDVPTRWGSTFVMSDRHIEMQDTLAVASLKFPELAVLTAAELATLRFIRDLLKPFHEATTEMGAEKSTTASKVIPIVTMLRKALEIVELPPNNDLALRIKNFVFSEFDRRFQNIEGVMPLAIATILDPRFMLVYFKNIGAVARARNLIEDTLKKDIREETRAAEAAASAAAAPESAAPQVCVTGTGARGLWGIHDEMVASAFVATASDDPAGKARTELRAYLGRPPAPRKSNPLEVWEGIKLEYRHLYKLAHRYLPVLATSVPSERSFSDAGRVMTDDGNRLTPEHLKQKVFLMKLSDSIWYRF</sequence>
<dbReference type="PANTHER" id="PTHR46481:SF10">
    <property type="entry name" value="ZINC FINGER BED DOMAIN-CONTAINING PROTEIN 39"/>
    <property type="match status" value="1"/>
</dbReference>
<organism evidence="7 8">
    <name type="scientific">Megalurothrips usitatus</name>
    <name type="common">bean blossom thrips</name>
    <dbReference type="NCBI Taxonomy" id="439358"/>
    <lineage>
        <taxon>Eukaryota</taxon>
        <taxon>Metazoa</taxon>
        <taxon>Ecdysozoa</taxon>
        <taxon>Arthropoda</taxon>
        <taxon>Hexapoda</taxon>
        <taxon>Insecta</taxon>
        <taxon>Pterygota</taxon>
        <taxon>Neoptera</taxon>
        <taxon>Paraneoptera</taxon>
        <taxon>Thysanoptera</taxon>
        <taxon>Terebrantia</taxon>
        <taxon>Thripoidea</taxon>
        <taxon>Thripidae</taxon>
        <taxon>Megalurothrips</taxon>
    </lineage>
</organism>
<evidence type="ECO:0000313" key="8">
    <source>
        <dbReference type="Proteomes" id="UP001075354"/>
    </source>
</evidence>
<evidence type="ECO:0000256" key="3">
    <source>
        <dbReference type="ARBA" id="ARBA00022771"/>
    </source>
</evidence>
<dbReference type="InterPro" id="IPR012337">
    <property type="entry name" value="RNaseH-like_sf"/>
</dbReference>
<dbReference type="GO" id="GO:0005634">
    <property type="term" value="C:nucleus"/>
    <property type="evidence" value="ECO:0007669"/>
    <property type="project" value="UniProtKB-SubCell"/>
</dbReference>
<evidence type="ECO:0000256" key="2">
    <source>
        <dbReference type="ARBA" id="ARBA00022723"/>
    </source>
</evidence>
<dbReference type="SUPFAM" id="SSF53098">
    <property type="entry name" value="Ribonuclease H-like"/>
    <property type="match status" value="1"/>
</dbReference>
<comment type="caution">
    <text evidence="7">The sequence shown here is derived from an EMBL/GenBank/DDBJ whole genome shotgun (WGS) entry which is preliminary data.</text>
</comment>
<dbReference type="InterPro" id="IPR008906">
    <property type="entry name" value="HATC_C_dom"/>
</dbReference>
<feature type="domain" description="HAT C-terminal dimerisation" evidence="6">
    <location>
        <begin position="405"/>
        <end position="481"/>
    </location>
</feature>
<comment type="subcellular location">
    <subcellularLocation>
        <location evidence="1">Nucleus</location>
    </subcellularLocation>
</comment>
<dbReference type="Pfam" id="PF05699">
    <property type="entry name" value="Dimer_Tnp_hAT"/>
    <property type="match status" value="1"/>
</dbReference>
<keyword evidence="3" id="KW-0863">Zinc-finger</keyword>
<dbReference type="Proteomes" id="UP001075354">
    <property type="component" value="Chromosome 2"/>
</dbReference>
<keyword evidence="5" id="KW-0539">Nucleus</keyword>
<keyword evidence="8" id="KW-1185">Reference proteome</keyword>
<dbReference type="AlphaFoldDB" id="A0AAV7XYG9"/>
<keyword evidence="4" id="KW-0862">Zinc</keyword>
<evidence type="ECO:0000256" key="5">
    <source>
        <dbReference type="ARBA" id="ARBA00023242"/>
    </source>
</evidence>
<reference evidence="7" key="1">
    <citation type="submission" date="2022-12" db="EMBL/GenBank/DDBJ databases">
        <title>Chromosome-level genome assembly of the bean flower thrips Megalurothrips usitatus.</title>
        <authorList>
            <person name="Ma L."/>
            <person name="Liu Q."/>
            <person name="Li H."/>
            <person name="Cai W."/>
        </authorList>
    </citation>
    <scope>NUCLEOTIDE SEQUENCE</scope>
    <source>
        <strain evidence="7">Cailab_2022a</strain>
    </source>
</reference>
<accession>A0AAV7XYG9</accession>
<dbReference type="EMBL" id="JAPTSV010000002">
    <property type="protein sequence ID" value="KAJ1530242.1"/>
    <property type="molecule type" value="Genomic_DNA"/>
</dbReference>
<dbReference type="PANTHER" id="PTHR46481">
    <property type="entry name" value="ZINC FINGER BED DOMAIN-CONTAINING PROTEIN 4"/>
    <property type="match status" value="1"/>
</dbReference>
<evidence type="ECO:0000313" key="7">
    <source>
        <dbReference type="EMBL" id="KAJ1530242.1"/>
    </source>
</evidence>
<evidence type="ECO:0000256" key="4">
    <source>
        <dbReference type="ARBA" id="ARBA00022833"/>
    </source>
</evidence>